<dbReference type="InterPro" id="IPR050486">
    <property type="entry name" value="Mannose-1P_guanyltransferase"/>
</dbReference>
<evidence type="ECO:0000259" key="1">
    <source>
        <dbReference type="Pfam" id="PF00483"/>
    </source>
</evidence>
<gene>
    <name evidence="2" type="ORF">COU05_00260</name>
</gene>
<dbReference type="AlphaFoldDB" id="A0A2H0UV54"/>
<dbReference type="PANTHER" id="PTHR22572">
    <property type="entry name" value="SUGAR-1-PHOSPHATE GUANYL TRANSFERASE"/>
    <property type="match status" value="1"/>
</dbReference>
<dbReference type="Gene3D" id="3.90.550.10">
    <property type="entry name" value="Spore Coat Polysaccharide Biosynthesis Protein SpsA, Chain A"/>
    <property type="match status" value="1"/>
</dbReference>
<proteinExistence type="predicted"/>
<dbReference type="SUPFAM" id="SSF53448">
    <property type="entry name" value="Nucleotide-diphospho-sugar transferases"/>
    <property type="match status" value="1"/>
</dbReference>
<feature type="non-terminal residue" evidence="2">
    <location>
        <position position="1"/>
    </location>
</feature>
<dbReference type="InterPro" id="IPR005835">
    <property type="entry name" value="NTP_transferase_dom"/>
</dbReference>
<dbReference type="InterPro" id="IPR029044">
    <property type="entry name" value="Nucleotide-diphossugar_trans"/>
</dbReference>
<protein>
    <recommendedName>
        <fullName evidence="1">Nucleotidyl transferase domain-containing protein</fullName>
    </recommendedName>
</protein>
<feature type="domain" description="Nucleotidyl transferase" evidence="1">
    <location>
        <begin position="2"/>
        <end position="196"/>
    </location>
</feature>
<evidence type="ECO:0000313" key="2">
    <source>
        <dbReference type="EMBL" id="PIR90736.1"/>
    </source>
</evidence>
<dbReference type="Proteomes" id="UP000230132">
    <property type="component" value="Unassembled WGS sequence"/>
</dbReference>
<dbReference type="EMBL" id="PFAX01000004">
    <property type="protein sequence ID" value="PIR90736.1"/>
    <property type="molecule type" value="Genomic_DNA"/>
</dbReference>
<organism evidence="2 3">
    <name type="scientific">bacterium (Candidatus Gribaldobacteria) CG10_big_fil_rev_8_21_14_0_10_37_21</name>
    <dbReference type="NCBI Taxonomy" id="2014275"/>
    <lineage>
        <taxon>Bacteria</taxon>
        <taxon>Candidatus Gribaldobacteria</taxon>
    </lineage>
</organism>
<name>A0A2H0UV54_9BACT</name>
<evidence type="ECO:0000313" key="3">
    <source>
        <dbReference type="Proteomes" id="UP000230132"/>
    </source>
</evidence>
<reference evidence="3" key="1">
    <citation type="submission" date="2017-09" db="EMBL/GenBank/DDBJ databases">
        <title>Depth-based differentiation of microbial function through sediment-hosted aquifers and enrichment of novel symbionts in the deep terrestrial subsurface.</title>
        <authorList>
            <person name="Probst A.J."/>
            <person name="Ladd B."/>
            <person name="Jarett J.K."/>
            <person name="Geller-Mcgrath D.E."/>
            <person name="Sieber C.M.K."/>
            <person name="Emerson J.B."/>
            <person name="Anantharaman K."/>
            <person name="Thomas B.C."/>
            <person name="Malmstrom R."/>
            <person name="Stieglmeier M."/>
            <person name="Klingl A."/>
            <person name="Woyke T."/>
            <person name="Ryan C.M."/>
            <person name="Banfield J.F."/>
        </authorList>
    </citation>
    <scope>NUCLEOTIDE SEQUENCE [LARGE SCALE GENOMIC DNA]</scope>
</reference>
<accession>A0A2H0UV54</accession>
<comment type="caution">
    <text evidence="2">The sequence shown here is derived from an EMBL/GenBank/DDBJ whole genome shotgun (WGS) entry which is preliminary data.</text>
</comment>
<dbReference type="CDD" id="cd04181">
    <property type="entry name" value="NTP_transferase"/>
    <property type="match status" value="1"/>
</dbReference>
<dbReference type="Pfam" id="PF00483">
    <property type="entry name" value="NTP_transferase"/>
    <property type="match status" value="1"/>
</dbReference>
<sequence>MDNLIKAGYQDIILVVGFCADLMADFLKEYDYKANIVNQYEILGPKEKEYGTLCPLKCVRDLVGNENFLAVYGDNLFSVRDLQAMNVDDNFNYIVARIEKDHPEKYGVLVNKGDLLERIIEKPKEFVGNFVNTGLYKFTPEVFETIPQIKLSERGEYELTDALSLLAQKGKVKIKTIQDYWMDFGNPGDIRKMCKFLDAHKCK</sequence>